<evidence type="ECO:0000313" key="2">
    <source>
        <dbReference type="EMBL" id="MBD2255049.1"/>
    </source>
</evidence>
<accession>A0ABR8BN01</accession>
<dbReference type="Gene3D" id="3.40.50.1820">
    <property type="entry name" value="alpha/beta hydrolase"/>
    <property type="match status" value="1"/>
</dbReference>
<feature type="signal peptide" evidence="1">
    <location>
        <begin position="1"/>
        <end position="24"/>
    </location>
</feature>
<dbReference type="PANTHER" id="PTHR33428">
    <property type="entry name" value="CHLOROPHYLLASE-2, CHLOROPLASTIC"/>
    <property type="match status" value="1"/>
</dbReference>
<organism evidence="2 3">
    <name type="scientific">Nostoc parmelioides FACHB-3921</name>
    <dbReference type="NCBI Taxonomy" id="2692909"/>
    <lineage>
        <taxon>Bacteria</taxon>
        <taxon>Bacillati</taxon>
        <taxon>Cyanobacteriota</taxon>
        <taxon>Cyanophyceae</taxon>
        <taxon>Nostocales</taxon>
        <taxon>Nostocaceae</taxon>
        <taxon>Nostoc</taxon>
    </lineage>
</organism>
<dbReference type="Pfam" id="PF07224">
    <property type="entry name" value="Chlorophyllase"/>
    <property type="match status" value="1"/>
</dbReference>
<feature type="chain" id="PRO_5046186844" evidence="1">
    <location>
        <begin position="25"/>
        <end position="348"/>
    </location>
</feature>
<dbReference type="RefSeq" id="WP_190571666.1">
    <property type="nucleotide sequence ID" value="NZ_JACJQL010000076.1"/>
</dbReference>
<name>A0ABR8BN01_9NOSO</name>
<keyword evidence="1" id="KW-0732">Signal</keyword>
<dbReference type="InterPro" id="IPR017395">
    <property type="entry name" value="Chlorophyllase-like"/>
</dbReference>
<keyword evidence="2" id="KW-0378">Hydrolase</keyword>
<evidence type="ECO:0000256" key="1">
    <source>
        <dbReference type="SAM" id="SignalP"/>
    </source>
</evidence>
<comment type="caution">
    <text evidence="2">The sequence shown here is derived from an EMBL/GenBank/DDBJ whole genome shotgun (WGS) entry which is preliminary data.</text>
</comment>
<dbReference type="GO" id="GO:0016787">
    <property type="term" value="F:hydrolase activity"/>
    <property type="evidence" value="ECO:0007669"/>
    <property type="project" value="UniProtKB-KW"/>
</dbReference>
<dbReference type="EMBL" id="JACJQL010000076">
    <property type="protein sequence ID" value="MBD2255049.1"/>
    <property type="molecule type" value="Genomic_DNA"/>
</dbReference>
<keyword evidence="3" id="KW-1185">Reference proteome</keyword>
<sequence>MNKYFLLLAGSTLLYLANGKAAWASGFSPSPLFPTVNSYQTTVTTNGDSADIYFPNVANSANNQQKHPIALFLPGSRVETLQYSQYASIVASYGFTVVVPRRIRTLPAFGFTGLLPEASQINDVLNFMVAENSNPNSPLTGTIDTNNLVLLGHSFGGSVGLTAIDNSCIYPVCEGQFQLPQQLRAAAFFGTSINVGTGQFIPIKNQGIPIALLHGNLDGLIPIGLAQESYNLVQEPPKALITINGVNHYGITNVNNPVGARLDSNNPTLSQDESIEIVARWSALFLRGYALNDQDALEYINSSGDALDQNVTVTIQTQTVPETNPVLGLLSIVAFTIFPWAKSWKKQQ</sequence>
<reference evidence="2 3" key="1">
    <citation type="journal article" date="2020" name="ISME J.">
        <title>Comparative genomics reveals insights into cyanobacterial evolution and habitat adaptation.</title>
        <authorList>
            <person name="Chen M.Y."/>
            <person name="Teng W.K."/>
            <person name="Zhao L."/>
            <person name="Hu C.X."/>
            <person name="Zhou Y.K."/>
            <person name="Han B.P."/>
            <person name="Song L.R."/>
            <person name="Shu W.S."/>
        </authorList>
    </citation>
    <scope>NUCLEOTIDE SEQUENCE [LARGE SCALE GENOMIC DNA]</scope>
    <source>
        <strain evidence="2 3">FACHB-3921</strain>
    </source>
</reference>
<proteinExistence type="predicted"/>
<dbReference type="SUPFAM" id="SSF53474">
    <property type="entry name" value="alpha/beta-Hydrolases"/>
    <property type="match status" value="1"/>
</dbReference>
<dbReference type="Proteomes" id="UP000621307">
    <property type="component" value="Unassembled WGS sequence"/>
</dbReference>
<dbReference type="InterPro" id="IPR029058">
    <property type="entry name" value="AB_hydrolase_fold"/>
</dbReference>
<gene>
    <name evidence="2" type="ORF">H6G14_27890</name>
</gene>
<dbReference type="PANTHER" id="PTHR33428:SF14">
    <property type="entry name" value="CARBOXYLESTERASE TYPE B DOMAIN-CONTAINING PROTEIN"/>
    <property type="match status" value="1"/>
</dbReference>
<protein>
    <submittedName>
        <fullName evidence="2">Alpha/beta hydrolase</fullName>
    </submittedName>
</protein>
<evidence type="ECO:0000313" key="3">
    <source>
        <dbReference type="Proteomes" id="UP000621307"/>
    </source>
</evidence>